<feature type="compositionally biased region" description="Basic and acidic residues" evidence="1">
    <location>
        <begin position="115"/>
        <end position="125"/>
    </location>
</feature>
<feature type="region of interest" description="Disordered" evidence="1">
    <location>
        <begin position="1"/>
        <end position="127"/>
    </location>
</feature>
<feature type="compositionally biased region" description="Basic and acidic residues" evidence="1">
    <location>
        <begin position="1"/>
        <end position="10"/>
    </location>
</feature>
<proteinExistence type="predicted"/>
<evidence type="ECO:0000256" key="2">
    <source>
        <dbReference type="SAM" id="Phobius"/>
    </source>
</evidence>
<organism evidence="3 4">
    <name type="scientific">Cellulomonas chengniuliangii</name>
    <dbReference type="NCBI Taxonomy" id="2968084"/>
    <lineage>
        <taxon>Bacteria</taxon>
        <taxon>Bacillati</taxon>
        <taxon>Actinomycetota</taxon>
        <taxon>Actinomycetes</taxon>
        <taxon>Micrococcales</taxon>
        <taxon>Cellulomonadaceae</taxon>
        <taxon>Cellulomonas</taxon>
    </lineage>
</organism>
<dbReference type="Proteomes" id="UP001316189">
    <property type="component" value="Chromosome"/>
</dbReference>
<sequence>MSTSDPERPTPPESPGRPTTGRLSSNEPATRDAGAAPDVGAASDPPSDRPVGAPSDRPVGAVRGTTPTHAVGPAVAHDTAAPPATSAPVPHDHGTPNPREQTAPSPREQTAPEPLTEHPTEDEPHGAGFGGHLLGVLVGAVLSVFALVLLLLGQSRILGSDDPTVANGVGIVLVTLAVLLFATIAYLGVWTAALPITGGVVLTVIGGFYLYFPSAASDETLRLLATDASRTTVIYGVIASTVGVTFVVGVLLLAAGCALVVARRRGRALGVARERLRTP</sequence>
<gene>
    <name evidence="3" type="ORF">NP064_14460</name>
</gene>
<keyword evidence="2" id="KW-0812">Transmembrane</keyword>
<reference evidence="3 4" key="1">
    <citation type="submission" date="2022-07" db="EMBL/GenBank/DDBJ databases">
        <title>Novel species in genus cellulomonas.</title>
        <authorList>
            <person name="Ye L."/>
        </authorList>
    </citation>
    <scope>NUCLEOTIDE SEQUENCE [LARGE SCALE GENOMIC DNA]</scope>
    <source>
        <strain evidence="4">zg-Y338</strain>
    </source>
</reference>
<accession>A0ABY5KWV4</accession>
<protein>
    <submittedName>
        <fullName evidence="3">Uncharacterized protein</fullName>
    </submittedName>
</protein>
<feature type="transmembrane region" description="Helical" evidence="2">
    <location>
        <begin position="194"/>
        <end position="212"/>
    </location>
</feature>
<feature type="transmembrane region" description="Helical" evidence="2">
    <location>
        <begin position="232"/>
        <end position="261"/>
    </location>
</feature>
<keyword evidence="4" id="KW-1185">Reference proteome</keyword>
<feature type="transmembrane region" description="Helical" evidence="2">
    <location>
        <begin position="133"/>
        <end position="153"/>
    </location>
</feature>
<evidence type="ECO:0000313" key="3">
    <source>
        <dbReference type="EMBL" id="UUI74967.1"/>
    </source>
</evidence>
<keyword evidence="2" id="KW-1133">Transmembrane helix</keyword>
<keyword evidence="2" id="KW-0472">Membrane</keyword>
<feature type="compositionally biased region" description="Polar residues" evidence="1">
    <location>
        <begin position="98"/>
        <end position="108"/>
    </location>
</feature>
<feature type="transmembrane region" description="Helical" evidence="2">
    <location>
        <begin position="165"/>
        <end position="187"/>
    </location>
</feature>
<feature type="compositionally biased region" description="Low complexity" evidence="1">
    <location>
        <begin position="79"/>
        <end position="89"/>
    </location>
</feature>
<dbReference type="RefSeq" id="WP_227570162.1">
    <property type="nucleotide sequence ID" value="NZ_CP101988.1"/>
</dbReference>
<name>A0ABY5KWV4_9CELL</name>
<evidence type="ECO:0000313" key="4">
    <source>
        <dbReference type="Proteomes" id="UP001316189"/>
    </source>
</evidence>
<dbReference type="EMBL" id="CP101988">
    <property type="protein sequence ID" value="UUI74967.1"/>
    <property type="molecule type" value="Genomic_DNA"/>
</dbReference>
<evidence type="ECO:0000256" key="1">
    <source>
        <dbReference type="SAM" id="MobiDB-lite"/>
    </source>
</evidence>